<feature type="transmembrane region" description="Helical" evidence="20">
    <location>
        <begin position="196"/>
        <end position="213"/>
    </location>
</feature>
<comment type="pathway">
    <text evidence="4">Lipid metabolism.</text>
</comment>
<evidence type="ECO:0000256" key="4">
    <source>
        <dbReference type="ARBA" id="ARBA00005189"/>
    </source>
</evidence>
<feature type="transmembrane region" description="Helical" evidence="20">
    <location>
        <begin position="144"/>
        <end position="160"/>
    </location>
</feature>
<dbReference type="UniPathway" id="UPA00557">
    <property type="reaction ID" value="UER00614"/>
</dbReference>
<evidence type="ECO:0000256" key="20">
    <source>
        <dbReference type="SAM" id="Phobius"/>
    </source>
</evidence>
<evidence type="ECO:0000313" key="22">
    <source>
        <dbReference type="Proteomes" id="UP000092659"/>
    </source>
</evidence>
<proteinExistence type="inferred from homology"/>
<comment type="catalytic activity">
    <reaction evidence="1 18">
        <text>a 1,2-diacyl-sn-glycero-3-phosphate + CTP + H(+) = a CDP-1,2-diacyl-sn-glycerol + diphosphate</text>
        <dbReference type="Rhea" id="RHEA:16229"/>
        <dbReference type="ChEBI" id="CHEBI:15378"/>
        <dbReference type="ChEBI" id="CHEBI:33019"/>
        <dbReference type="ChEBI" id="CHEBI:37563"/>
        <dbReference type="ChEBI" id="CHEBI:58332"/>
        <dbReference type="ChEBI" id="CHEBI:58608"/>
        <dbReference type="EC" id="2.7.7.41"/>
    </reaction>
</comment>
<gene>
    <name evidence="21" type="ORF">AVL59_09200</name>
</gene>
<dbReference type="PANTHER" id="PTHR46382:SF1">
    <property type="entry name" value="PHOSPHATIDATE CYTIDYLYLTRANSFERASE"/>
    <property type="match status" value="1"/>
</dbReference>
<name>A0A1B1ATB2_9ACTN</name>
<sequence>MSDSSWGVPPQSGYWGPTERGPVQGAAPAGPTYDAPQAQQTRPMPIVPDVPAYGGDQDDDRGAARLGGPLFRDGTPHPAQLQAPNATQSPAQNLSQNPEPMSDAPQPAPAPQKKSAGRDLSAAIGVGVGLGVVIVASLFVRKAVFVGVVAVAVVVGLWELTSRLQERKGIKAPLVPLAVGGAAMVVAGYVRGAEGAWVAMALTALAVLVWRMTEPPEGYLKDVTAGVFAAFYVPFLATFVALMLTADDGPWRVLTFLLLTVVSDTGAYAVGWRFGKHKLAPRISPGKTREGLLGAVLFAMVAGALCMQFLIEGGSWWQGLLLGLAVAGSATLGDLGESMIKRDLGIKDMGTLLPGHGGIMDRLDSLLPTAPVVWLLMVIFVGSA</sequence>
<evidence type="ECO:0000256" key="9">
    <source>
        <dbReference type="ARBA" id="ARBA00022516"/>
    </source>
</evidence>
<evidence type="ECO:0000256" key="14">
    <source>
        <dbReference type="ARBA" id="ARBA00023098"/>
    </source>
</evidence>
<dbReference type="Pfam" id="PF01148">
    <property type="entry name" value="CTP_transf_1"/>
    <property type="match status" value="1"/>
</dbReference>
<feature type="transmembrane region" description="Helical" evidence="20">
    <location>
        <begin position="366"/>
        <end position="383"/>
    </location>
</feature>
<keyword evidence="10 18" id="KW-0808">Transferase</keyword>
<comment type="similarity">
    <text evidence="5 18">Belongs to the CDS family.</text>
</comment>
<feature type="transmembrane region" description="Helical" evidence="20">
    <location>
        <begin position="120"/>
        <end position="138"/>
    </location>
</feature>
<keyword evidence="15 20" id="KW-0472">Membrane</keyword>
<feature type="transmembrane region" description="Helical" evidence="20">
    <location>
        <begin position="172"/>
        <end position="190"/>
    </location>
</feature>
<keyword evidence="13 20" id="KW-1133">Transmembrane helix</keyword>
<evidence type="ECO:0000256" key="10">
    <source>
        <dbReference type="ARBA" id="ARBA00022679"/>
    </source>
</evidence>
<dbReference type="PROSITE" id="PS01315">
    <property type="entry name" value="CDS"/>
    <property type="match status" value="1"/>
</dbReference>
<dbReference type="RefSeq" id="WP_067301375.1">
    <property type="nucleotide sequence ID" value="NZ_CP016279.1"/>
</dbReference>
<reference evidence="21 22" key="1">
    <citation type="submission" date="2016-06" db="EMBL/GenBank/DDBJ databases">
        <title>Complete genome sequence of Streptomyces griseochromogenes ATCC 14511, the Blasticidin S producer.</title>
        <authorList>
            <person name="Wu L."/>
        </authorList>
    </citation>
    <scope>NUCLEOTIDE SEQUENCE [LARGE SCALE GENOMIC DNA]</scope>
    <source>
        <strain evidence="21 22">ATCC 14511</strain>
    </source>
</reference>
<evidence type="ECO:0000256" key="5">
    <source>
        <dbReference type="ARBA" id="ARBA00010185"/>
    </source>
</evidence>
<feature type="transmembrane region" description="Helical" evidence="20">
    <location>
        <begin position="225"/>
        <end position="245"/>
    </location>
</feature>
<feature type="compositionally biased region" description="Polar residues" evidence="19">
    <location>
        <begin position="82"/>
        <end position="99"/>
    </location>
</feature>
<evidence type="ECO:0000256" key="18">
    <source>
        <dbReference type="RuleBase" id="RU003938"/>
    </source>
</evidence>
<dbReference type="GO" id="GO:0005886">
    <property type="term" value="C:plasma membrane"/>
    <property type="evidence" value="ECO:0007669"/>
    <property type="project" value="UniProtKB-SubCell"/>
</dbReference>
<keyword evidence="9" id="KW-0444">Lipid biosynthesis</keyword>
<dbReference type="KEGG" id="sgs:AVL59_09200"/>
<evidence type="ECO:0000256" key="7">
    <source>
        <dbReference type="ARBA" id="ARBA00019373"/>
    </source>
</evidence>
<evidence type="ECO:0000256" key="13">
    <source>
        <dbReference type="ARBA" id="ARBA00022989"/>
    </source>
</evidence>
<evidence type="ECO:0000256" key="1">
    <source>
        <dbReference type="ARBA" id="ARBA00001698"/>
    </source>
</evidence>
<dbReference type="AlphaFoldDB" id="A0A1B1ATB2"/>
<feature type="transmembrane region" description="Helical" evidence="20">
    <location>
        <begin position="291"/>
        <end position="310"/>
    </location>
</feature>
<keyword evidence="12 18" id="KW-0548">Nucleotidyltransferase</keyword>
<evidence type="ECO:0000256" key="6">
    <source>
        <dbReference type="ARBA" id="ARBA00012487"/>
    </source>
</evidence>
<comment type="subcellular location">
    <subcellularLocation>
        <location evidence="2">Cell membrane</location>
        <topology evidence="2">Multi-pass membrane protein</topology>
    </subcellularLocation>
</comment>
<dbReference type="PANTHER" id="PTHR46382">
    <property type="entry name" value="PHOSPHATIDATE CYTIDYLYLTRANSFERASE"/>
    <property type="match status" value="1"/>
</dbReference>
<feature type="region of interest" description="Disordered" evidence="19">
    <location>
        <begin position="1"/>
        <end position="116"/>
    </location>
</feature>
<dbReference type="Proteomes" id="UP000092659">
    <property type="component" value="Chromosome"/>
</dbReference>
<evidence type="ECO:0000256" key="15">
    <source>
        <dbReference type="ARBA" id="ARBA00023136"/>
    </source>
</evidence>
<dbReference type="InterPro" id="IPR000374">
    <property type="entry name" value="PC_trans"/>
</dbReference>
<keyword evidence="16" id="KW-0594">Phospholipid biosynthesis</keyword>
<organism evidence="21 22">
    <name type="scientific">Streptomyces griseochromogenes</name>
    <dbReference type="NCBI Taxonomy" id="68214"/>
    <lineage>
        <taxon>Bacteria</taxon>
        <taxon>Bacillati</taxon>
        <taxon>Actinomycetota</taxon>
        <taxon>Actinomycetes</taxon>
        <taxon>Kitasatosporales</taxon>
        <taxon>Streptomycetaceae</taxon>
        <taxon>Streptomyces</taxon>
    </lineage>
</organism>
<comment type="pathway">
    <text evidence="3 18">Phospholipid metabolism; CDP-diacylglycerol biosynthesis; CDP-diacylglycerol from sn-glycerol 3-phosphate: step 3/3.</text>
</comment>
<evidence type="ECO:0000256" key="12">
    <source>
        <dbReference type="ARBA" id="ARBA00022695"/>
    </source>
</evidence>
<evidence type="ECO:0000256" key="3">
    <source>
        <dbReference type="ARBA" id="ARBA00005119"/>
    </source>
</evidence>
<dbReference type="GO" id="GO:0004605">
    <property type="term" value="F:phosphatidate cytidylyltransferase activity"/>
    <property type="evidence" value="ECO:0007669"/>
    <property type="project" value="UniProtKB-EC"/>
</dbReference>
<evidence type="ECO:0000256" key="19">
    <source>
        <dbReference type="SAM" id="MobiDB-lite"/>
    </source>
</evidence>
<feature type="transmembrane region" description="Helical" evidence="20">
    <location>
        <begin position="251"/>
        <end position="270"/>
    </location>
</feature>
<dbReference type="STRING" id="68214.AVL59_09200"/>
<evidence type="ECO:0000256" key="17">
    <source>
        <dbReference type="ARBA" id="ARBA00023264"/>
    </source>
</evidence>
<evidence type="ECO:0000256" key="16">
    <source>
        <dbReference type="ARBA" id="ARBA00023209"/>
    </source>
</evidence>
<evidence type="ECO:0000256" key="2">
    <source>
        <dbReference type="ARBA" id="ARBA00004651"/>
    </source>
</evidence>
<dbReference type="GO" id="GO:0016024">
    <property type="term" value="P:CDP-diacylglycerol biosynthetic process"/>
    <property type="evidence" value="ECO:0007669"/>
    <property type="project" value="UniProtKB-UniPathway"/>
</dbReference>
<dbReference type="OrthoDB" id="9799199at2"/>
<evidence type="ECO:0000313" key="21">
    <source>
        <dbReference type="EMBL" id="ANP49762.1"/>
    </source>
</evidence>
<evidence type="ECO:0000256" key="8">
    <source>
        <dbReference type="ARBA" id="ARBA00022475"/>
    </source>
</evidence>
<keyword evidence="17" id="KW-1208">Phospholipid metabolism</keyword>
<keyword evidence="8" id="KW-1003">Cell membrane</keyword>
<dbReference type="EC" id="2.7.7.41" evidence="6 18"/>
<keyword evidence="14" id="KW-0443">Lipid metabolism</keyword>
<protein>
    <recommendedName>
        <fullName evidence="7 18">Phosphatidate cytidylyltransferase</fullName>
        <ecNumber evidence="6 18">2.7.7.41</ecNumber>
    </recommendedName>
</protein>
<keyword evidence="11 18" id="KW-0812">Transmembrane</keyword>
<dbReference type="EMBL" id="CP016279">
    <property type="protein sequence ID" value="ANP49762.1"/>
    <property type="molecule type" value="Genomic_DNA"/>
</dbReference>
<evidence type="ECO:0000256" key="11">
    <source>
        <dbReference type="ARBA" id="ARBA00022692"/>
    </source>
</evidence>
<accession>A0A1B1ATB2</accession>